<dbReference type="InterPro" id="IPR012340">
    <property type="entry name" value="NA-bd_OB-fold"/>
</dbReference>
<dbReference type="HAMAP" id="MF_00283">
    <property type="entry name" value="Phe_tRNA_synth_beta1"/>
    <property type="match status" value="1"/>
</dbReference>
<reference evidence="20" key="1">
    <citation type="submission" date="2021-01" db="EMBL/GenBank/DDBJ databases">
        <title>Whole genome shotgun sequence of Actinoplanes siamensis NBRC 109076.</title>
        <authorList>
            <person name="Komaki H."/>
            <person name="Tamura T."/>
        </authorList>
    </citation>
    <scope>NUCLEOTIDE SEQUENCE</scope>
    <source>
        <strain evidence="20">NBRC 109076</strain>
    </source>
</reference>
<evidence type="ECO:0000313" key="21">
    <source>
        <dbReference type="Proteomes" id="UP000629619"/>
    </source>
</evidence>
<dbReference type="GO" id="GO:0006432">
    <property type="term" value="P:phenylalanyl-tRNA aminoacylation"/>
    <property type="evidence" value="ECO:0007669"/>
    <property type="project" value="UniProtKB-UniRule"/>
</dbReference>
<proteinExistence type="inferred from homology"/>
<dbReference type="InterPro" id="IPR005121">
    <property type="entry name" value="Fdx_antiC-bd"/>
</dbReference>
<dbReference type="InterPro" id="IPR036690">
    <property type="entry name" value="Fdx_antiC-bd_sf"/>
</dbReference>
<dbReference type="GO" id="GO:0000287">
    <property type="term" value="F:magnesium ion binding"/>
    <property type="evidence" value="ECO:0007669"/>
    <property type="project" value="UniProtKB-UniRule"/>
</dbReference>
<dbReference type="GO" id="GO:0009328">
    <property type="term" value="C:phenylalanine-tRNA ligase complex"/>
    <property type="evidence" value="ECO:0007669"/>
    <property type="project" value="TreeGrafter"/>
</dbReference>
<keyword evidence="13 15" id="KW-0030">Aminoacyl-tRNA synthetase</keyword>
<feature type="binding site" evidence="15">
    <location>
        <position position="454"/>
    </location>
    <ligand>
        <name>Mg(2+)</name>
        <dbReference type="ChEBI" id="CHEBI:18420"/>
        <note>shared with alpha subunit</note>
    </ligand>
</feature>
<evidence type="ECO:0000256" key="3">
    <source>
        <dbReference type="ARBA" id="ARBA00011209"/>
    </source>
</evidence>
<feature type="domain" description="FDX-ACB" evidence="18">
    <location>
        <begin position="727"/>
        <end position="820"/>
    </location>
</feature>
<dbReference type="Gene3D" id="3.30.56.10">
    <property type="match status" value="2"/>
</dbReference>
<evidence type="ECO:0000313" key="20">
    <source>
        <dbReference type="EMBL" id="GIF08160.1"/>
    </source>
</evidence>
<evidence type="ECO:0000256" key="9">
    <source>
        <dbReference type="ARBA" id="ARBA00022840"/>
    </source>
</evidence>
<evidence type="ECO:0000256" key="14">
    <source>
        <dbReference type="ARBA" id="ARBA00049255"/>
    </source>
</evidence>
<keyword evidence="10 15" id="KW-0460">Magnesium</keyword>
<evidence type="ECO:0000256" key="6">
    <source>
        <dbReference type="ARBA" id="ARBA00022598"/>
    </source>
</evidence>
<feature type="binding site" evidence="15">
    <location>
        <position position="460"/>
    </location>
    <ligand>
        <name>Mg(2+)</name>
        <dbReference type="ChEBI" id="CHEBI:18420"/>
        <note>shared with alpha subunit</note>
    </ligand>
</feature>
<dbReference type="CDD" id="cd00769">
    <property type="entry name" value="PheRS_beta_core"/>
    <property type="match status" value="1"/>
</dbReference>
<gene>
    <name evidence="15 20" type="primary">pheT</name>
    <name evidence="20" type="ORF">Asi03nite_56980</name>
</gene>
<dbReference type="AlphaFoldDB" id="A0A919NCJ8"/>
<keyword evidence="12 15" id="KW-0648">Protein biosynthesis</keyword>
<accession>A0A919NCJ8</accession>
<dbReference type="SUPFAM" id="SSF55681">
    <property type="entry name" value="Class II aaRS and biotin synthetases"/>
    <property type="match status" value="1"/>
</dbReference>
<comment type="catalytic activity">
    <reaction evidence="14 15">
        <text>tRNA(Phe) + L-phenylalanine + ATP = L-phenylalanyl-tRNA(Phe) + AMP + diphosphate + H(+)</text>
        <dbReference type="Rhea" id="RHEA:19413"/>
        <dbReference type="Rhea" id="RHEA-COMP:9668"/>
        <dbReference type="Rhea" id="RHEA-COMP:9699"/>
        <dbReference type="ChEBI" id="CHEBI:15378"/>
        <dbReference type="ChEBI" id="CHEBI:30616"/>
        <dbReference type="ChEBI" id="CHEBI:33019"/>
        <dbReference type="ChEBI" id="CHEBI:58095"/>
        <dbReference type="ChEBI" id="CHEBI:78442"/>
        <dbReference type="ChEBI" id="CHEBI:78531"/>
        <dbReference type="ChEBI" id="CHEBI:456215"/>
        <dbReference type="EC" id="6.1.1.20"/>
    </reaction>
</comment>
<evidence type="ECO:0000259" key="17">
    <source>
        <dbReference type="PROSITE" id="PS50886"/>
    </source>
</evidence>
<feature type="binding site" evidence="15">
    <location>
        <position position="464"/>
    </location>
    <ligand>
        <name>Mg(2+)</name>
        <dbReference type="ChEBI" id="CHEBI:18420"/>
        <note>shared with alpha subunit</note>
    </ligand>
</feature>
<dbReference type="InterPro" id="IPR033714">
    <property type="entry name" value="tRNA_bind_bactPheRS"/>
</dbReference>
<dbReference type="RefSeq" id="WP_203683530.1">
    <property type="nucleotide sequence ID" value="NZ_BOMW01000059.1"/>
</dbReference>
<dbReference type="SUPFAM" id="SSF54991">
    <property type="entry name" value="Anticodon-binding domain of PheRS"/>
    <property type="match status" value="1"/>
</dbReference>
<organism evidence="20 21">
    <name type="scientific">Actinoplanes siamensis</name>
    <dbReference type="NCBI Taxonomy" id="1223317"/>
    <lineage>
        <taxon>Bacteria</taxon>
        <taxon>Bacillati</taxon>
        <taxon>Actinomycetota</taxon>
        <taxon>Actinomycetes</taxon>
        <taxon>Micromonosporales</taxon>
        <taxon>Micromonosporaceae</taxon>
        <taxon>Actinoplanes</taxon>
    </lineage>
</organism>
<dbReference type="SUPFAM" id="SSF56037">
    <property type="entry name" value="PheT/TilS domain"/>
    <property type="match status" value="1"/>
</dbReference>
<dbReference type="PROSITE" id="PS50886">
    <property type="entry name" value="TRBD"/>
    <property type="match status" value="1"/>
</dbReference>
<dbReference type="FunFam" id="3.30.70.380:FF:000001">
    <property type="entry name" value="Phenylalanine--tRNA ligase beta subunit"/>
    <property type="match status" value="1"/>
</dbReference>
<dbReference type="PROSITE" id="PS51483">
    <property type="entry name" value="B5"/>
    <property type="match status" value="1"/>
</dbReference>
<dbReference type="Pfam" id="PF01588">
    <property type="entry name" value="tRNA_bind"/>
    <property type="match status" value="1"/>
</dbReference>
<dbReference type="InterPro" id="IPR045060">
    <property type="entry name" value="Phe-tRNA-ligase_IIc_bsu"/>
</dbReference>
<feature type="binding site" evidence="15">
    <location>
        <position position="463"/>
    </location>
    <ligand>
        <name>Mg(2+)</name>
        <dbReference type="ChEBI" id="CHEBI:18420"/>
        <note>shared with alpha subunit</note>
    </ligand>
</feature>
<keyword evidence="6 15" id="KW-0436">Ligase</keyword>
<dbReference type="SMART" id="SM00873">
    <property type="entry name" value="B3_4"/>
    <property type="match status" value="1"/>
</dbReference>
<dbReference type="SUPFAM" id="SSF50249">
    <property type="entry name" value="Nucleic acid-binding proteins"/>
    <property type="match status" value="1"/>
</dbReference>
<feature type="domain" description="B5" evidence="19">
    <location>
        <begin position="405"/>
        <end position="476"/>
    </location>
</feature>
<evidence type="ECO:0000256" key="15">
    <source>
        <dbReference type="HAMAP-Rule" id="MF_00283"/>
    </source>
</evidence>
<keyword evidence="5 16" id="KW-0820">tRNA-binding</keyword>
<dbReference type="Proteomes" id="UP000629619">
    <property type="component" value="Unassembled WGS sequence"/>
</dbReference>
<dbReference type="SMART" id="SM00874">
    <property type="entry name" value="B5"/>
    <property type="match status" value="1"/>
</dbReference>
<dbReference type="PROSITE" id="PS51447">
    <property type="entry name" value="FDX_ACB"/>
    <property type="match status" value="1"/>
</dbReference>
<dbReference type="InterPro" id="IPR045864">
    <property type="entry name" value="aa-tRNA-synth_II/BPL/LPL"/>
</dbReference>
<evidence type="ECO:0000256" key="11">
    <source>
        <dbReference type="ARBA" id="ARBA00022884"/>
    </source>
</evidence>
<dbReference type="Pfam" id="PF17759">
    <property type="entry name" value="tRNA_synthFbeta"/>
    <property type="match status" value="1"/>
</dbReference>
<name>A0A919NCJ8_9ACTN</name>
<dbReference type="InterPro" id="IPR005146">
    <property type="entry name" value="B3/B4_tRNA-bd"/>
</dbReference>
<evidence type="ECO:0000256" key="12">
    <source>
        <dbReference type="ARBA" id="ARBA00022917"/>
    </source>
</evidence>
<comment type="similarity">
    <text evidence="2 15">Belongs to the phenylalanyl-tRNA synthetase beta subunit family. Type 1 subfamily.</text>
</comment>
<dbReference type="Gene3D" id="2.40.50.140">
    <property type="entry name" value="Nucleic acid-binding proteins"/>
    <property type="match status" value="1"/>
</dbReference>
<dbReference type="Pfam" id="PF03483">
    <property type="entry name" value="B3_4"/>
    <property type="match status" value="1"/>
</dbReference>
<dbReference type="GO" id="GO:0000049">
    <property type="term" value="F:tRNA binding"/>
    <property type="evidence" value="ECO:0007669"/>
    <property type="project" value="UniProtKB-UniRule"/>
</dbReference>
<dbReference type="Gene3D" id="3.30.930.10">
    <property type="entry name" value="Bira Bifunctional Protein, Domain 2"/>
    <property type="match status" value="1"/>
</dbReference>
<dbReference type="GO" id="GO:0005524">
    <property type="term" value="F:ATP binding"/>
    <property type="evidence" value="ECO:0007669"/>
    <property type="project" value="UniProtKB-UniRule"/>
</dbReference>
<dbReference type="FunFam" id="3.50.40.10:FF:000001">
    <property type="entry name" value="Phenylalanine--tRNA ligase beta subunit"/>
    <property type="match status" value="1"/>
</dbReference>
<keyword evidence="7 15" id="KW-0479">Metal-binding</keyword>
<dbReference type="FunFam" id="3.30.930.10:FF:000130">
    <property type="entry name" value="Phenylalanine--tRNA ligase beta subunit"/>
    <property type="match status" value="1"/>
</dbReference>
<dbReference type="InterPro" id="IPR009061">
    <property type="entry name" value="DNA-bd_dom_put_sf"/>
</dbReference>
<dbReference type="InterPro" id="IPR002547">
    <property type="entry name" value="tRNA-bd_dom"/>
</dbReference>
<dbReference type="InterPro" id="IPR020825">
    <property type="entry name" value="Phe-tRNA_synthase-like_B3/B4"/>
</dbReference>
<dbReference type="InterPro" id="IPR041616">
    <property type="entry name" value="PheRS_beta_core"/>
</dbReference>
<evidence type="ECO:0000256" key="4">
    <source>
        <dbReference type="ARBA" id="ARBA00022490"/>
    </source>
</evidence>
<dbReference type="GO" id="GO:0004826">
    <property type="term" value="F:phenylalanine-tRNA ligase activity"/>
    <property type="evidence" value="ECO:0007669"/>
    <property type="project" value="UniProtKB-UniRule"/>
</dbReference>
<evidence type="ECO:0000256" key="7">
    <source>
        <dbReference type="ARBA" id="ARBA00022723"/>
    </source>
</evidence>
<dbReference type="PANTHER" id="PTHR10947">
    <property type="entry name" value="PHENYLALANYL-TRNA SYNTHETASE BETA CHAIN AND LEUCINE-RICH REPEAT-CONTAINING PROTEIN 47"/>
    <property type="match status" value="1"/>
</dbReference>
<keyword evidence="9 15" id="KW-0067">ATP-binding</keyword>
<dbReference type="SMART" id="SM00896">
    <property type="entry name" value="FDX-ACB"/>
    <property type="match status" value="1"/>
</dbReference>
<evidence type="ECO:0000259" key="19">
    <source>
        <dbReference type="PROSITE" id="PS51483"/>
    </source>
</evidence>
<dbReference type="FunFam" id="2.40.50.140:FF:000045">
    <property type="entry name" value="Phenylalanine--tRNA ligase beta subunit"/>
    <property type="match status" value="1"/>
</dbReference>
<evidence type="ECO:0000256" key="16">
    <source>
        <dbReference type="PROSITE-ProRule" id="PRU00209"/>
    </source>
</evidence>
<keyword evidence="11 16" id="KW-0694">RNA-binding</keyword>
<evidence type="ECO:0000256" key="2">
    <source>
        <dbReference type="ARBA" id="ARBA00008653"/>
    </source>
</evidence>
<dbReference type="EMBL" id="BOMW01000059">
    <property type="protein sequence ID" value="GIF08160.1"/>
    <property type="molecule type" value="Genomic_DNA"/>
</dbReference>
<keyword evidence="21" id="KW-1185">Reference proteome</keyword>
<comment type="caution">
    <text evidence="20">The sequence shown here is derived from an EMBL/GenBank/DDBJ whole genome shotgun (WGS) entry which is preliminary data.</text>
</comment>
<keyword evidence="8 15" id="KW-0547">Nucleotide-binding</keyword>
<comment type="subcellular location">
    <subcellularLocation>
        <location evidence="1 15">Cytoplasm</location>
    </subcellularLocation>
</comment>
<dbReference type="InterPro" id="IPR005147">
    <property type="entry name" value="tRNA_synthase_B5-dom"/>
</dbReference>
<dbReference type="Pfam" id="PF03147">
    <property type="entry name" value="FDX-ACB"/>
    <property type="match status" value="1"/>
</dbReference>
<keyword evidence="4 15" id="KW-0963">Cytoplasm</keyword>
<dbReference type="Gene3D" id="3.50.40.10">
    <property type="entry name" value="Phenylalanyl-trna Synthetase, Chain B, domain 3"/>
    <property type="match status" value="1"/>
</dbReference>
<protein>
    <recommendedName>
        <fullName evidence="15">Phenylalanine--tRNA ligase beta subunit</fullName>
        <ecNumber evidence="15">6.1.1.20</ecNumber>
    </recommendedName>
    <alternativeName>
        <fullName evidence="15">Phenylalanyl-tRNA synthetase beta subunit</fullName>
        <shortName evidence="15">PheRS</shortName>
    </alternativeName>
</protein>
<evidence type="ECO:0000256" key="1">
    <source>
        <dbReference type="ARBA" id="ARBA00004496"/>
    </source>
</evidence>
<comment type="subunit">
    <text evidence="3 15">Tetramer of two alpha and two beta subunits.</text>
</comment>
<dbReference type="EC" id="6.1.1.20" evidence="15"/>
<dbReference type="Pfam" id="PF03484">
    <property type="entry name" value="B5"/>
    <property type="match status" value="1"/>
</dbReference>
<evidence type="ECO:0000256" key="10">
    <source>
        <dbReference type="ARBA" id="ARBA00022842"/>
    </source>
</evidence>
<evidence type="ECO:0000256" key="13">
    <source>
        <dbReference type="ARBA" id="ARBA00023146"/>
    </source>
</evidence>
<evidence type="ECO:0000259" key="18">
    <source>
        <dbReference type="PROSITE" id="PS51447"/>
    </source>
</evidence>
<dbReference type="InterPro" id="IPR004532">
    <property type="entry name" value="Phe-tRNA-ligase_IIc_bsu_bact"/>
</dbReference>
<dbReference type="Gene3D" id="3.30.70.380">
    <property type="entry name" value="Ferrodoxin-fold anticodon-binding domain"/>
    <property type="match status" value="1"/>
</dbReference>
<comment type="cofactor">
    <cofactor evidence="15">
        <name>Mg(2+)</name>
        <dbReference type="ChEBI" id="CHEBI:18420"/>
    </cofactor>
    <text evidence="15">Binds 2 magnesium ions per tetramer.</text>
</comment>
<feature type="domain" description="TRNA-binding" evidence="17">
    <location>
        <begin position="42"/>
        <end position="153"/>
    </location>
</feature>
<dbReference type="NCBIfam" id="TIGR00472">
    <property type="entry name" value="pheT_bact"/>
    <property type="match status" value="1"/>
</dbReference>
<dbReference type="CDD" id="cd02796">
    <property type="entry name" value="tRNA_bind_bactPheRS"/>
    <property type="match status" value="1"/>
</dbReference>
<dbReference type="SUPFAM" id="SSF46955">
    <property type="entry name" value="Putative DNA-binding domain"/>
    <property type="match status" value="1"/>
</dbReference>
<evidence type="ECO:0000256" key="5">
    <source>
        <dbReference type="ARBA" id="ARBA00022555"/>
    </source>
</evidence>
<evidence type="ECO:0000256" key="8">
    <source>
        <dbReference type="ARBA" id="ARBA00022741"/>
    </source>
</evidence>
<dbReference type="PANTHER" id="PTHR10947:SF0">
    <property type="entry name" value="PHENYLALANINE--TRNA LIGASE BETA SUBUNIT"/>
    <property type="match status" value="1"/>
</dbReference>
<sequence length="822" mass="87142">MKTSLSWLREYVELPADLTAERLDLALTNLGMEVESIVDQAATVQGDLVVGRVLTIEELTGFKKPIRFCTVDVGRDTPQEIVCGARNFAEGDLVVVVLPGGELPGGFRIGARKTYGRNSHGMICSAAELGLSGDHSGIIVLPVGAAAPGSDARPVVGLDDVLVEVEVTPDRGYEMSVRGIARELATHFGVAYTDPAALPFQAATADSPWPVAVEDTVGCDRYSARVVRGIDPAAQSPEWMQRRLIQAGIRAISLPVDITNYLMLELGQPMHVFDLQRLSGGLVVRRARPGEKLTTLDGVARVLDAEDMVICDETGPISLAAVMGGETSEWQEGTVDVLLEAAHWDPVMVGRTARRHKLFSEAAKRWERGVDPQLTLPALERAVAILVEHAGGTVDERVLDLDHVAPPAAIHLPADLPSRIIGLPYGPDRIAELLTAVGCTVAGSDVVPPTWRPDLLTPIDLVEEVARLGGYNDIPSVLPPTGASNGLTPAQRRRRSIGRALAENGYVEVLSYPFVAPGVADQLGLPADDPRRSAARLTNPLSEEEPLLRTNLLGPLLGTLKRNLGRGHRDVALFEAGTVFLPHLTATAPPVLGVDRPPTAEEWAQANAIVPEQPWHLAAALAGDAEPAGWWGSGRPATWADAVEAARVALSAAGVPAGRVTVTAGVRAPWHPGRCAEIRVDGEVVGHAGELHPAVISALELPKRTSAMELDLDALPDAPVVDARHISTFPPALIDVALVLDATVPAGEVQAALAEGAGQLLESVSLFDVYESAQLGEGKRSLAYKLTFRAPDRTLTSEETIAARDAAVAVTASRFGATLRGA</sequence>